<proteinExistence type="predicted"/>
<dbReference type="AlphaFoldDB" id="A0A2N5GR05"/>
<dbReference type="EMBL" id="PGVA01000004">
    <property type="protein sequence ID" value="PLR85860.1"/>
    <property type="molecule type" value="Genomic_DNA"/>
</dbReference>
<accession>A0A2N5GR05</accession>
<evidence type="ECO:0000313" key="4">
    <source>
        <dbReference type="Proteomes" id="UP000234951"/>
    </source>
</evidence>
<feature type="transmembrane region" description="Helical" evidence="1">
    <location>
        <begin position="45"/>
        <end position="65"/>
    </location>
</feature>
<dbReference type="Proteomes" id="UP000235114">
    <property type="component" value="Unassembled WGS sequence"/>
</dbReference>
<organism evidence="2 4">
    <name type="scientific">Bacillus canaveralius</name>
    <dbReference type="NCBI Taxonomy" id="1403243"/>
    <lineage>
        <taxon>Bacteria</taxon>
        <taxon>Bacillati</taxon>
        <taxon>Bacillota</taxon>
        <taxon>Bacilli</taxon>
        <taxon>Bacillales</taxon>
        <taxon>Bacillaceae</taxon>
        <taxon>Bacillus</taxon>
    </lineage>
</organism>
<evidence type="ECO:0008006" key="6">
    <source>
        <dbReference type="Google" id="ProtNLM"/>
    </source>
</evidence>
<keyword evidence="1" id="KW-1133">Transmembrane helix</keyword>
<protein>
    <recommendedName>
        <fullName evidence="6">YrhC family protein</fullName>
    </recommendedName>
</protein>
<reference evidence="3 5" key="2">
    <citation type="submission" date="2017-12" db="EMBL/GenBank/DDBJ databases">
        <title>Comparative Functional Genomics of Dry Heat Resistant strains isolated from the Viking Spacecraft.</title>
        <authorList>
            <person name="Seuylemezian A."/>
            <person name="Cooper K."/>
            <person name="Vaishampayan P."/>
        </authorList>
    </citation>
    <scope>NUCLEOTIDE SEQUENCE [LARGE SCALE GENOMIC DNA]</scope>
    <source>
        <strain evidence="3 5">ATCC 29669</strain>
    </source>
</reference>
<evidence type="ECO:0000256" key="1">
    <source>
        <dbReference type="SAM" id="Phobius"/>
    </source>
</evidence>
<evidence type="ECO:0000313" key="3">
    <source>
        <dbReference type="EMBL" id="PLR99978.1"/>
    </source>
</evidence>
<dbReference type="RefSeq" id="WP_101575525.1">
    <property type="nucleotide sequence ID" value="NZ_PGVA01000004.1"/>
</dbReference>
<dbReference type="Pfam" id="PF14143">
    <property type="entry name" value="YrhC"/>
    <property type="match status" value="1"/>
</dbReference>
<evidence type="ECO:0000313" key="5">
    <source>
        <dbReference type="Proteomes" id="UP000235114"/>
    </source>
</evidence>
<name>A0A2N5GR05_9BACI</name>
<feature type="transmembrane region" description="Helical" evidence="1">
    <location>
        <begin position="21"/>
        <end position="39"/>
    </location>
</feature>
<keyword evidence="1" id="KW-0472">Membrane</keyword>
<dbReference type="InterPro" id="IPR025418">
    <property type="entry name" value="YrhC-like"/>
</dbReference>
<gene>
    <name evidence="2" type="ORF">CU635_02145</name>
    <name evidence="3" type="ORF">CVD25_03855</name>
</gene>
<sequence>MKHSAKHVYEKMVDFKRFGTILLAVGAFFYLGAIIPSAANSMTDLYMMMAASTGFLAGSIFFFTVSKQYRTKLTEMDEGEEYLMKK</sequence>
<evidence type="ECO:0000313" key="2">
    <source>
        <dbReference type="EMBL" id="PLR85860.1"/>
    </source>
</evidence>
<keyword evidence="1" id="KW-0812">Transmembrane</keyword>
<comment type="caution">
    <text evidence="2">The sequence shown here is derived from an EMBL/GenBank/DDBJ whole genome shotgun (WGS) entry which is preliminary data.</text>
</comment>
<reference evidence="2 4" key="1">
    <citation type="submission" date="2017-11" db="EMBL/GenBank/DDBJ databases">
        <title>Comparitive Functional Genomics of Dry Heat Resistant strains isolated from the Viking Spacecraft.</title>
        <authorList>
            <person name="Seuylemezian A."/>
            <person name="Cooper K."/>
            <person name="Vaishampayan P."/>
        </authorList>
    </citation>
    <scope>NUCLEOTIDE SEQUENCE [LARGE SCALE GENOMIC DNA]</scope>
    <source>
        <strain evidence="2 4">M4.6</strain>
    </source>
</reference>
<dbReference type="Proteomes" id="UP000234951">
    <property type="component" value="Unassembled WGS sequence"/>
</dbReference>
<keyword evidence="5" id="KW-1185">Reference proteome</keyword>
<dbReference type="OrthoDB" id="2943632at2"/>
<dbReference type="EMBL" id="PGVD01000013">
    <property type="protein sequence ID" value="PLR99978.1"/>
    <property type="molecule type" value="Genomic_DNA"/>
</dbReference>